<gene>
    <name evidence="1" type="ORF">S01H4_23460</name>
</gene>
<sequence length="47" mass="5679">MCKDCKKNKFCVIACYPLSRVLKKDLTHEEWKRVRAYEATVHDDNEY</sequence>
<dbReference type="EMBL" id="BART01010888">
    <property type="protein sequence ID" value="GAG78145.1"/>
    <property type="molecule type" value="Genomic_DNA"/>
</dbReference>
<organism evidence="1">
    <name type="scientific">marine sediment metagenome</name>
    <dbReference type="NCBI Taxonomy" id="412755"/>
    <lineage>
        <taxon>unclassified sequences</taxon>
        <taxon>metagenomes</taxon>
        <taxon>ecological metagenomes</taxon>
    </lineage>
</organism>
<name>X1A7I4_9ZZZZ</name>
<reference evidence="1" key="1">
    <citation type="journal article" date="2014" name="Front. Microbiol.">
        <title>High frequency of phylogenetically diverse reductive dehalogenase-homologous genes in deep subseafloor sedimentary metagenomes.</title>
        <authorList>
            <person name="Kawai M."/>
            <person name="Futagami T."/>
            <person name="Toyoda A."/>
            <person name="Takaki Y."/>
            <person name="Nishi S."/>
            <person name="Hori S."/>
            <person name="Arai W."/>
            <person name="Tsubouchi T."/>
            <person name="Morono Y."/>
            <person name="Uchiyama I."/>
            <person name="Ito T."/>
            <person name="Fujiyama A."/>
            <person name="Inagaki F."/>
            <person name="Takami H."/>
        </authorList>
    </citation>
    <scope>NUCLEOTIDE SEQUENCE</scope>
    <source>
        <strain evidence="1">Expedition CK06-06</strain>
    </source>
</reference>
<dbReference type="AlphaFoldDB" id="X1A7I4"/>
<proteinExistence type="predicted"/>
<accession>X1A7I4</accession>
<protein>
    <submittedName>
        <fullName evidence="1">Uncharacterized protein</fullName>
    </submittedName>
</protein>
<evidence type="ECO:0000313" key="1">
    <source>
        <dbReference type="EMBL" id="GAG78145.1"/>
    </source>
</evidence>
<comment type="caution">
    <text evidence="1">The sequence shown here is derived from an EMBL/GenBank/DDBJ whole genome shotgun (WGS) entry which is preliminary data.</text>
</comment>